<accession>A0A852J2G9</accession>
<dbReference type="SMART" id="SM00612">
    <property type="entry name" value="Kelch"/>
    <property type="match status" value="4"/>
</dbReference>
<keyword evidence="4" id="KW-1185">Reference proteome</keyword>
<dbReference type="PANTHER" id="PTHR24412">
    <property type="entry name" value="KELCH PROTEIN"/>
    <property type="match status" value="1"/>
</dbReference>
<keyword evidence="2" id="KW-0677">Repeat</keyword>
<dbReference type="GO" id="GO:0006511">
    <property type="term" value="P:ubiquitin-dependent protein catabolic process"/>
    <property type="evidence" value="ECO:0007669"/>
    <property type="project" value="TreeGrafter"/>
</dbReference>
<dbReference type="EMBL" id="WAAF01007291">
    <property type="protein sequence ID" value="NXX42559.1"/>
    <property type="molecule type" value="Genomic_DNA"/>
</dbReference>
<sequence length="189" mass="20531">QLYAVGGFDGFCRLSSVECYDTFSNSWATLAPLPQAVSSAAVVSCLNKLYVLGGAVDDTTNTDKVQCYDPEDDKWTLLSPTPFYQRCINAVCLEDIIYVVGGLLSKIFSYDPRNDSWQEAATLPGPLESCGLTVCGGKIYILGGRDENGEGTDKAFTFDPASGSLEQQPPLQRCTSYHGCVTILQRISR</sequence>
<dbReference type="OrthoDB" id="19132at2759"/>
<keyword evidence="1" id="KW-0880">Kelch repeat</keyword>
<name>A0A852J2G9_9PICI</name>
<gene>
    <name evidence="3" type="primary">Klhl35</name>
    <name evidence="3" type="ORF">TRILEU_R07297</name>
</gene>
<dbReference type="Gene3D" id="2.120.10.80">
    <property type="entry name" value="Kelch-type beta propeller"/>
    <property type="match status" value="1"/>
</dbReference>
<feature type="non-terminal residue" evidence="3">
    <location>
        <position position="1"/>
    </location>
</feature>
<evidence type="ECO:0000256" key="2">
    <source>
        <dbReference type="ARBA" id="ARBA00022737"/>
    </source>
</evidence>
<dbReference type="Proteomes" id="UP000627253">
    <property type="component" value="Unassembled WGS sequence"/>
</dbReference>
<protein>
    <submittedName>
        <fullName evidence="3">KLH35 protein</fullName>
    </submittedName>
</protein>
<dbReference type="Pfam" id="PF01344">
    <property type="entry name" value="Kelch_1"/>
    <property type="match status" value="1"/>
</dbReference>
<dbReference type="GO" id="GO:0005737">
    <property type="term" value="C:cytoplasm"/>
    <property type="evidence" value="ECO:0007669"/>
    <property type="project" value="TreeGrafter"/>
</dbReference>
<organism evidence="3 4">
    <name type="scientific">Tricholaema leucomelas</name>
    <name type="common">pied barbet</name>
    <dbReference type="NCBI Taxonomy" id="240729"/>
    <lineage>
        <taxon>Eukaryota</taxon>
        <taxon>Metazoa</taxon>
        <taxon>Chordata</taxon>
        <taxon>Craniata</taxon>
        <taxon>Vertebrata</taxon>
        <taxon>Euteleostomi</taxon>
        <taxon>Archelosauria</taxon>
        <taxon>Archosauria</taxon>
        <taxon>Dinosauria</taxon>
        <taxon>Saurischia</taxon>
        <taxon>Theropoda</taxon>
        <taxon>Coelurosauria</taxon>
        <taxon>Aves</taxon>
        <taxon>Neognathae</taxon>
        <taxon>Neoaves</taxon>
        <taxon>Telluraves</taxon>
        <taxon>Coraciimorphae</taxon>
        <taxon>Piciformes</taxon>
        <taxon>Lybiidae</taxon>
        <taxon>Tricholaema lacrymosa</taxon>
    </lineage>
</organism>
<dbReference type="InterPro" id="IPR015915">
    <property type="entry name" value="Kelch-typ_b-propeller"/>
</dbReference>
<evidence type="ECO:0000256" key="1">
    <source>
        <dbReference type="ARBA" id="ARBA00022441"/>
    </source>
</evidence>
<dbReference type="PANTHER" id="PTHR24412:SF187">
    <property type="entry name" value="KELCH-LIKE PROTEIN 35"/>
    <property type="match status" value="1"/>
</dbReference>
<dbReference type="Pfam" id="PF24681">
    <property type="entry name" value="Kelch_KLHDC2_KLHL20_DRC7"/>
    <property type="match status" value="1"/>
</dbReference>
<comment type="caution">
    <text evidence="3">The sequence shown here is derived from an EMBL/GenBank/DDBJ whole genome shotgun (WGS) entry which is preliminary data.</text>
</comment>
<reference evidence="3" key="1">
    <citation type="submission" date="2020-02" db="EMBL/GenBank/DDBJ databases">
        <title>Bird 10,000 Genomes (B10K) Project - Family phase.</title>
        <authorList>
            <person name="Zhang G."/>
        </authorList>
    </citation>
    <scope>NUCLEOTIDE SEQUENCE</scope>
    <source>
        <strain evidence="3">B10K-DU-002-37</strain>
        <tissue evidence="3">Muscle</tissue>
    </source>
</reference>
<evidence type="ECO:0000313" key="3">
    <source>
        <dbReference type="EMBL" id="NXX42559.1"/>
    </source>
</evidence>
<dbReference type="GO" id="GO:0031463">
    <property type="term" value="C:Cul3-RING ubiquitin ligase complex"/>
    <property type="evidence" value="ECO:0007669"/>
    <property type="project" value="TreeGrafter"/>
</dbReference>
<proteinExistence type="predicted"/>
<evidence type="ECO:0000313" key="4">
    <source>
        <dbReference type="Proteomes" id="UP000627253"/>
    </source>
</evidence>
<dbReference type="SUPFAM" id="SSF117281">
    <property type="entry name" value="Kelch motif"/>
    <property type="match status" value="1"/>
</dbReference>
<dbReference type="InterPro" id="IPR006652">
    <property type="entry name" value="Kelch_1"/>
</dbReference>
<dbReference type="AlphaFoldDB" id="A0A852J2G9"/>
<feature type="non-terminal residue" evidence="3">
    <location>
        <position position="189"/>
    </location>
</feature>